<sequence length="914" mass="102637">MFSSSSPPTPTTTTTTTHPPQQPPPPQVLASVSSFSSSSPMNFMQLWVVATAAELGTEDSNPPCCCSVVRSNNPLSFLQEQVSSERESGDSMGHHPKRMNEDDPTHSSCSSSSSFRRRGSSSSPSTNQTFMKNTNNNTNNTNNTKNTNNTTTNEFNVQQPAIPSKPSSSENNLEEVYPQYYPDNDDNNVDNTYDLETNHHHHPSLFGVSTQPSSGTNFSALSKRNHSGKTHIIDIHMRPDFERILENDVALQCFRNFANSQHVLESLDCLVDIKRYKKLLLKLYPQMNSEMVAGRRFSTFSNHSQGSNSGIMTTTPTTVNSPVSPSHGNSVNSPTFMNAKHGSCHSKRSIFSSFFSISYTSSSTEREIETISTLDSPKELPFNDNNTIIPENKEESTETPKKGFSFRRLSLRKKPPPILDRIDSNTDLVVTSDVKSPQNDPWIHRDSIISALESHDDPKPGTVSLFDDASSITSYETSNSISVRSPLSLLRFPSNDDKERQLQEKVYYCVLQMIDNYLKDGAPSGINVDGSSKRQILNNDSLASLNRFTHDLDFMTKYNLFNRVELQLLLLIKGDVLPRFAQSEMWQQFVLQNGKLADSCCYPEDLQKVERLKYRKADFLREYITNKDLEFSEMAAGDMSCLQHMLGSSDLSVFFSKGRQFVDTEEVGFGTFNMAKVVGFLPFPAEVVVSAQCSAYATKKFLPTTKFDENSQGIETPFLPHEYELIDFSDDSKKHIYPSWLTKFNVAFPKPFGMRTCYAAGSVFFANGKYFSINKAILNEDKYPSCYNYVKKNGKMGSKKTTNSLFISVHVTTPVSKDRCHNTHLAIMNAGGFLNILAAKLYKQTVGKVSAQGQNNTIHELNELKKDRYKNIEDGYTRAKQYLSLTLQRMGKTLGADCPFPQSFERLQRYADVK</sequence>
<dbReference type="RefSeq" id="XP_044559566.1">
    <property type="nucleotide sequence ID" value="XM_044709950.1"/>
</dbReference>
<dbReference type="OrthoDB" id="196547at2759"/>
<feature type="compositionally biased region" description="Polar residues" evidence="1">
    <location>
        <begin position="154"/>
        <end position="171"/>
    </location>
</feature>
<name>A0A6A5B9M9_NAEFO</name>
<dbReference type="SMART" id="SM00315">
    <property type="entry name" value="RGS"/>
    <property type="match status" value="1"/>
</dbReference>
<dbReference type="Proteomes" id="UP000444721">
    <property type="component" value="Unassembled WGS sequence"/>
</dbReference>
<accession>A0A6A5B9M9</accession>
<dbReference type="GeneID" id="68113545"/>
<dbReference type="VEuPathDB" id="AmoebaDB:FDP41_006327"/>
<dbReference type="VEuPathDB" id="AmoebaDB:NF0055540"/>
<dbReference type="InterPro" id="IPR044926">
    <property type="entry name" value="RGS_subdomain_2"/>
</dbReference>
<comment type="caution">
    <text evidence="3">The sequence shown here is derived from an EMBL/GenBank/DDBJ whole genome shotgun (WGS) entry which is preliminary data.</text>
</comment>
<proteinExistence type="predicted"/>
<dbReference type="SUPFAM" id="SSF48097">
    <property type="entry name" value="Regulator of G-protein signaling, RGS"/>
    <property type="match status" value="1"/>
</dbReference>
<dbReference type="AlphaFoldDB" id="A0A6A5B9M9"/>
<organism evidence="3 4">
    <name type="scientific">Naegleria fowleri</name>
    <name type="common">Brain eating amoeba</name>
    <dbReference type="NCBI Taxonomy" id="5763"/>
    <lineage>
        <taxon>Eukaryota</taxon>
        <taxon>Discoba</taxon>
        <taxon>Heterolobosea</taxon>
        <taxon>Tetramitia</taxon>
        <taxon>Eutetramitia</taxon>
        <taxon>Vahlkampfiidae</taxon>
        <taxon>Naegleria</taxon>
    </lineage>
</organism>
<dbReference type="PROSITE" id="PS50132">
    <property type="entry name" value="RGS"/>
    <property type="match status" value="2"/>
</dbReference>
<feature type="compositionally biased region" description="Low complexity" evidence="1">
    <location>
        <begin position="107"/>
        <end position="125"/>
    </location>
</feature>
<dbReference type="PANTHER" id="PTHR10845">
    <property type="entry name" value="REGULATOR OF G PROTEIN SIGNALING"/>
    <property type="match status" value="1"/>
</dbReference>
<gene>
    <name evidence="3" type="ORF">FDP41_006327</name>
</gene>
<feature type="region of interest" description="Disordered" evidence="1">
    <location>
        <begin position="80"/>
        <end position="172"/>
    </location>
</feature>
<evidence type="ECO:0000313" key="4">
    <source>
        <dbReference type="Proteomes" id="UP000444721"/>
    </source>
</evidence>
<feature type="region of interest" description="Disordered" evidence="1">
    <location>
        <begin position="1"/>
        <end position="35"/>
    </location>
</feature>
<evidence type="ECO:0000313" key="3">
    <source>
        <dbReference type="EMBL" id="KAF0974853.1"/>
    </source>
</evidence>
<feature type="domain" description="RGS" evidence="2">
    <location>
        <begin position="471"/>
        <end position="590"/>
    </location>
</feature>
<feature type="domain" description="RGS" evidence="2">
    <location>
        <begin position="240"/>
        <end position="278"/>
    </location>
</feature>
<reference evidence="3 4" key="1">
    <citation type="journal article" date="2019" name="Sci. Rep.">
        <title>Nanopore sequencing improves the draft genome of the human pathogenic amoeba Naegleria fowleri.</title>
        <authorList>
            <person name="Liechti N."/>
            <person name="Schurch N."/>
            <person name="Bruggmann R."/>
            <person name="Wittwer M."/>
        </authorList>
    </citation>
    <scope>NUCLEOTIDE SEQUENCE [LARGE SCALE GENOMIC DNA]</scope>
    <source>
        <strain evidence="3 4">ATCC 30894</strain>
    </source>
</reference>
<keyword evidence="4" id="KW-1185">Reference proteome</keyword>
<evidence type="ECO:0000256" key="1">
    <source>
        <dbReference type="SAM" id="MobiDB-lite"/>
    </source>
</evidence>
<dbReference type="PANTHER" id="PTHR10845:SF192">
    <property type="entry name" value="DOUBLE HIT, ISOFORM B"/>
    <property type="match status" value="1"/>
</dbReference>
<dbReference type="VEuPathDB" id="AmoebaDB:NfTy_076600"/>
<feature type="compositionally biased region" description="Basic and acidic residues" evidence="1">
    <location>
        <begin position="83"/>
        <end position="105"/>
    </location>
</feature>
<dbReference type="InterPro" id="IPR016137">
    <property type="entry name" value="RGS"/>
</dbReference>
<dbReference type="Gene3D" id="1.10.167.10">
    <property type="entry name" value="Regulator of G-protein Signalling 4, domain 2"/>
    <property type="match status" value="2"/>
</dbReference>
<evidence type="ECO:0000259" key="2">
    <source>
        <dbReference type="PROSITE" id="PS50132"/>
    </source>
</evidence>
<feature type="compositionally biased region" description="Basic and acidic residues" evidence="1">
    <location>
        <begin position="391"/>
        <end position="401"/>
    </location>
</feature>
<feature type="region of interest" description="Disordered" evidence="1">
    <location>
        <begin position="372"/>
        <end position="403"/>
    </location>
</feature>
<feature type="compositionally biased region" description="Low complexity" evidence="1">
    <location>
        <begin position="132"/>
        <end position="153"/>
    </location>
</feature>
<dbReference type="InterPro" id="IPR036305">
    <property type="entry name" value="RGS_sf"/>
</dbReference>
<protein>
    <recommendedName>
        <fullName evidence="2">RGS domain-containing protein</fullName>
    </recommendedName>
</protein>
<dbReference type="EMBL" id="VFQX01000051">
    <property type="protein sequence ID" value="KAF0974853.1"/>
    <property type="molecule type" value="Genomic_DNA"/>
</dbReference>